<evidence type="ECO:0000313" key="3">
    <source>
        <dbReference type="Proteomes" id="UP001314263"/>
    </source>
</evidence>
<feature type="compositionally biased region" description="Low complexity" evidence="1">
    <location>
        <begin position="191"/>
        <end position="209"/>
    </location>
</feature>
<sequence length="560" mass="60066">MLLLQPASGTLEHRTQPWNDFLNLMGTSDQQNSLTPAETVARPPAGSHGGLSVAGLDLFADLDLDTLLGSTATSSAEPPRATVAQLTSNAAHFGVHHHSIMSGGPAAWNAHMTHHAAAYTAQQQPATLCAPTAFNIVISQNPAISVARPGEAPNLAPIAPPLWPLTGSRPGNAQLPGHGSINPLAMKEGSKTPSHPSSSAGSQASAKLPLRAHRQLAARRARAPAPTERAQKEAAARARNARNQQLHRQRQKDRLEKFDNLTHNLKSKIERLTLENAGLTAHHEAMLEAESANTTSDQKQGVPLQAAVEEIWEIGQPGAQHTAVHTKLAALFSCISTGCGRKAVSAHDVARMTAEEIFSFRQQYGNRLRMLLREGADSAASPLHASLLRLVALWTDCDAYLWQHCPKTVHRFNAFAQRLDGQKGTNPALKWQSILGRLGLDAGQVEATQGIHRRLADQLLNVAAERLHISGLIQGTLQGGGNTSRFSRTFLTLRAGHARLTASIAREHEVMREALSAFRQVITPVQQAHLDLLAHPGSLNIVALLHQSSACQPRASPCGA</sequence>
<reference evidence="2 3" key="1">
    <citation type="submission" date="2023-10" db="EMBL/GenBank/DDBJ databases">
        <authorList>
            <person name="Maclean D."/>
            <person name="Macfadyen A."/>
        </authorList>
    </citation>
    <scope>NUCLEOTIDE SEQUENCE [LARGE SCALE GENOMIC DNA]</scope>
</reference>
<feature type="region of interest" description="Disordered" evidence="1">
    <location>
        <begin position="167"/>
        <end position="251"/>
    </location>
</feature>
<name>A0AAV1I0J5_9CHLO</name>
<accession>A0AAV1I0J5</accession>
<proteinExistence type="predicted"/>
<comment type="caution">
    <text evidence="2">The sequence shown here is derived from an EMBL/GenBank/DDBJ whole genome shotgun (WGS) entry which is preliminary data.</text>
</comment>
<dbReference type="Proteomes" id="UP001314263">
    <property type="component" value="Unassembled WGS sequence"/>
</dbReference>
<protein>
    <recommendedName>
        <fullName evidence="4">BZIP domain-containing protein</fullName>
    </recommendedName>
</protein>
<feature type="compositionally biased region" description="Basic residues" evidence="1">
    <location>
        <begin position="210"/>
        <end position="222"/>
    </location>
</feature>
<dbReference type="EMBL" id="CAUYUE010000005">
    <property type="protein sequence ID" value="CAK0772677.1"/>
    <property type="molecule type" value="Genomic_DNA"/>
</dbReference>
<keyword evidence="3" id="KW-1185">Reference proteome</keyword>
<organism evidence="2 3">
    <name type="scientific">Coccomyxa viridis</name>
    <dbReference type="NCBI Taxonomy" id="1274662"/>
    <lineage>
        <taxon>Eukaryota</taxon>
        <taxon>Viridiplantae</taxon>
        <taxon>Chlorophyta</taxon>
        <taxon>core chlorophytes</taxon>
        <taxon>Trebouxiophyceae</taxon>
        <taxon>Trebouxiophyceae incertae sedis</taxon>
        <taxon>Coccomyxaceae</taxon>
        <taxon>Coccomyxa</taxon>
    </lineage>
</organism>
<evidence type="ECO:0000313" key="2">
    <source>
        <dbReference type="EMBL" id="CAK0772677.1"/>
    </source>
</evidence>
<evidence type="ECO:0000256" key="1">
    <source>
        <dbReference type="SAM" id="MobiDB-lite"/>
    </source>
</evidence>
<dbReference type="AlphaFoldDB" id="A0AAV1I0J5"/>
<evidence type="ECO:0008006" key="4">
    <source>
        <dbReference type="Google" id="ProtNLM"/>
    </source>
</evidence>
<gene>
    <name evidence="2" type="ORF">CVIRNUC_003988</name>
</gene>